<organism evidence="9 10">
    <name type="scientific">Callosobruchus maculatus</name>
    <name type="common">Southern cowpea weevil</name>
    <name type="synonym">Pulse bruchid</name>
    <dbReference type="NCBI Taxonomy" id="64391"/>
    <lineage>
        <taxon>Eukaryota</taxon>
        <taxon>Metazoa</taxon>
        <taxon>Ecdysozoa</taxon>
        <taxon>Arthropoda</taxon>
        <taxon>Hexapoda</taxon>
        <taxon>Insecta</taxon>
        <taxon>Pterygota</taxon>
        <taxon>Neoptera</taxon>
        <taxon>Endopterygota</taxon>
        <taxon>Coleoptera</taxon>
        <taxon>Polyphaga</taxon>
        <taxon>Cucujiformia</taxon>
        <taxon>Chrysomeloidea</taxon>
        <taxon>Chrysomelidae</taxon>
        <taxon>Bruchinae</taxon>
        <taxon>Bruchini</taxon>
        <taxon>Callosobruchus</taxon>
    </lineage>
</organism>
<dbReference type="GO" id="GO:0030490">
    <property type="term" value="P:maturation of SSU-rRNA"/>
    <property type="evidence" value="ECO:0007669"/>
    <property type="project" value="InterPro"/>
</dbReference>
<evidence type="ECO:0000313" key="9">
    <source>
        <dbReference type="EMBL" id="VEN43609.1"/>
    </source>
</evidence>
<feature type="domain" description="Nucleolar protein 11 C-terminal" evidence="8">
    <location>
        <begin position="369"/>
        <end position="588"/>
    </location>
</feature>
<sequence>MAKLGAYYALCPIIDTKSILGVSEDAEKGFVIATLDKNIASKYKLSDQKQIVCWRTREKFSSPVLYDRTLAKYVAVFNQTYIKAWEAEENLDKVKKYKFNQQIYTIFSNSENTFVVFQNGSVYKLEEALNQRKSLNLTDVSDGEIVDILYKKLKDSFYVGLVVQENGEYQLYWKVLNDEKTFFHKINLEREDLSLRGWGFHIGQDRINFLSCWSDQSIFSTILDEAEAQNSIGDLFTVIESASMKHHVSLISLDENYIALFGGSSNEEGAILLLYNTQFKVTQTKQPFKLFNENARIWLLDDNLILPVGQNLAVIPFVLETEQLAALIGSHKALNDRLDADIHIVNEVQISSWESEFKAQEKDLPKALQAKIEMYMDQGYPESLVLEEMLPNVLKNNDVEMLDVCLEFFTDIPEKILANILQYLVNADSKFFNFRKCSMVDLPSTLQPLQRVKLLEKILSMPYSETILLPYLKSFSLKDLKPLLEYVCLAWESDDFLLPNLNAVETEKKLIEWSCILIDANYQKIVLSKDQEILQTFYKLRELVDQGLTCVKEFEQLEPILRMLIRGKCQQKDLSCNLRYSIEQLSLY</sequence>
<dbReference type="InterPro" id="IPR042859">
    <property type="entry name" value="NOL11"/>
</dbReference>
<accession>A0A653C7N4</accession>
<dbReference type="GO" id="GO:0005730">
    <property type="term" value="C:nucleolus"/>
    <property type="evidence" value="ECO:0007669"/>
    <property type="project" value="UniProtKB-SubCell"/>
</dbReference>
<dbReference type="OrthoDB" id="6502630at2759"/>
<keyword evidence="4" id="KW-0010">Activator</keyword>
<keyword evidence="10" id="KW-1185">Reference proteome</keyword>
<evidence type="ECO:0000256" key="2">
    <source>
        <dbReference type="ARBA" id="ARBA00022552"/>
    </source>
</evidence>
<proteinExistence type="predicted"/>
<evidence type="ECO:0000256" key="5">
    <source>
        <dbReference type="ARBA" id="ARBA00023163"/>
    </source>
</evidence>
<keyword evidence="2" id="KW-0698">rRNA processing</keyword>
<dbReference type="InterPro" id="IPR048897">
    <property type="entry name" value="Nol11_C"/>
</dbReference>
<keyword evidence="3" id="KW-0805">Transcription regulation</keyword>
<evidence type="ECO:0000256" key="1">
    <source>
        <dbReference type="ARBA" id="ARBA00004604"/>
    </source>
</evidence>
<dbReference type="EMBL" id="CAACVG010007091">
    <property type="protein sequence ID" value="VEN43609.1"/>
    <property type="molecule type" value="Genomic_DNA"/>
</dbReference>
<evidence type="ECO:0008006" key="11">
    <source>
        <dbReference type="Google" id="ProtNLM"/>
    </source>
</evidence>
<comment type="subcellular location">
    <subcellularLocation>
        <location evidence="1">Nucleus</location>
        <location evidence="1">Nucleolus</location>
    </subcellularLocation>
</comment>
<evidence type="ECO:0000313" key="10">
    <source>
        <dbReference type="Proteomes" id="UP000410492"/>
    </source>
</evidence>
<name>A0A653C7N4_CALMS</name>
<evidence type="ECO:0000259" key="7">
    <source>
        <dbReference type="Pfam" id="PF08168"/>
    </source>
</evidence>
<gene>
    <name evidence="9" type="ORF">CALMAC_LOCUS6699</name>
</gene>
<dbReference type="PANTHER" id="PTHR15633">
    <property type="entry name" value="NUCLEOLAR PROTEIN 11"/>
    <property type="match status" value="1"/>
</dbReference>
<dbReference type="GO" id="GO:0003723">
    <property type="term" value="F:RNA binding"/>
    <property type="evidence" value="ECO:0007669"/>
    <property type="project" value="TreeGrafter"/>
</dbReference>
<protein>
    <recommendedName>
        <fullName evidence="11">Nucleolar protein 11</fullName>
    </recommendedName>
</protein>
<keyword evidence="6" id="KW-0539">Nucleus</keyword>
<reference evidence="9 10" key="1">
    <citation type="submission" date="2019-01" db="EMBL/GenBank/DDBJ databases">
        <authorList>
            <person name="Sayadi A."/>
        </authorList>
    </citation>
    <scope>NUCLEOTIDE SEQUENCE [LARGE SCALE GENOMIC DNA]</scope>
</reference>
<evidence type="ECO:0000256" key="3">
    <source>
        <dbReference type="ARBA" id="ARBA00023015"/>
    </source>
</evidence>
<dbReference type="PANTHER" id="PTHR15633:SF2">
    <property type="entry name" value="NUCLEOLAR PROTEIN 11"/>
    <property type="match status" value="1"/>
</dbReference>
<dbReference type="Pfam" id="PF08168">
    <property type="entry name" value="NOL11_N"/>
    <property type="match status" value="1"/>
</dbReference>
<dbReference type="Proteomes" id="UP000410492">
    <property type="component" value="Unassembled WGS sequence"/>
</dbReference>
<evidence type="ECO:0000259" key="8">
    <source>
        <dbReference type="Pfam" id="PF20998"/>
    </source>
</evidence>
<keyword evidence="5" id="KW-0804">Transcription</keyword>
<evidence type="ECO:0000256" key="6">
    <source>
        <dbReference type="ARBA" id="ARBA00023242"/>
    </source>
</evidence>
<dbReference type="AlphaFoldDB" id="A0A653C7N4"/>
<dbReference type="Pfam" id="PF20998">
    <property type="entry name" value="Nol11_C"/>
    <property type="match status" value="1"/>
</dbReference>
<dbReference type="InterPro" id="IPR012584">
    <property type="entry name" value="NOL11_N"/>
</dbReference>
<feature type="domain" description="Nucleolar protein 11 N-terminal" evidence="7">
    <location>
        <begin position="1"/>
        <end position="317"/>
    </location>
</feature>
<evidence type="ECO:0000256" key="4">
    <source>
        <dbReference type="ARBA" id="ARBA00023159"/>
    </source>
</evidence>